<keyword evidence="1" id="KW-1133">Transmembrane helix</keyword>
<name>A0A419A5Q6_9RHOB</name>
<keyword evidence="1" id="KW-0812">Transmembrane</keyword>
<evidence type="ECO:0000313" key="2">
    <source>
        <dbReference type="EMBL" id="RJL11884.1"/>
    </source>
</evidence>
<dbReference type="AlphaFoldDB" id="A0A419A5Q6"/>
<organism evidence="2 3">
    <name type="scientific">Paracoccus siganidrum</name>
    <dbReference type="NCBI Taxonomy" id="1276757"/>
    <lineage>
        <taxon>Bacteria</taxon>
        <taxon>Pseudomonadati</taxon>
        <taxon>Pseudomonadota</taxon>
        <taxon>Alphaproteobacteria</taxon>
        <taxon>Rhodobacterales</taxon>
        <taxon>Paracoccaceae</taxon>
        <taxon>Paracoccus</taxon>
    </lineage>
</organism>
<dbReference type="EMBL" id="QZEW01000051">
    <property type="protein sequence ID" value="RJL11884.1"/>
    <property type="molecule type" value="Genomic_DNA"/>
</dbReference>
<sequence length="129" mass="13524">MIDVAVFAVPAVLALLAAWSGWVRVAARSFGWLLGALAVFGLGAIVCWVISEGKTVGYLAGIVGIIMMILMGVGAAGMVVGALLRWGYELFQRHVAGRPVTRHASFAKPWDVIAFAIVAGIAVMLSAIE</sequence>
<reference evidence="3" key="1">
    <citation type="submission" date="2018-09" db="EMBL/GenBank/DDBJ databases">
        <title>Paracoccus onubensis nov. sp. a moderate halophilic bacterium isolated from Gruta de las Maravillas (Aracena, Spain).</title>
        <authorList>
            <person name="Jurado V."/>
            <person name="Gutierrez-Patricio S."/>
            <person name="Gonzalez-Pimentel J.L."/>
            <person name="Miller A.Z."/>
            <person name="Laiz L."/>
            <person name="Saiz-Jimenez C."/>
        </authorList>
    </citation>
    <scope>NUCLEOTIDE SEQUENCE [LARGE SCALE GENOMIC DNA]</scope>
    <source>
        <strain evidence="3">DSM 26381</strain>
    </source>
</reference>
<keyword evidence="3" id="KW-1185">Reference proteome</keyword>
<dbReference type="Proteomes" id="UP000283587">
    <property type="component" value="Unassembled WGS sequence"/>
</dbReference>
<proteinExistence type="predicted"/>
<evidence type="ECO:0000256" key="1">
    <source>
        <dbReference type="SAM" id="Phobius"/>
    </source>
</evidence>
<protein>
    <submittedName>
        <fullName evidence="2">Uncharacterized protein</fullName>
    </submittedName>
</protein>
<evidence type="ECO:0000313" key="3">
    <source>
        <dbReference type="Proteomes" id="UP000283587"/>
    </source>
</evidence>
<dbReference type="RefSeq" id="WP_119898557.1">
    <property type="nucleotide sequence ID" value="NZ_QNRC01000012.1"/>
</dbReference>
<feature type="transmembrane region" description="Helical" evidence="1">
    <location>
        <begin position="110"/>
        <end position="128"/>
    </location>
</feature>
<accession>A0A419A5Q6</accession>
<gene>
    <name evidence="2" type="ORF">D3P05_12815</name>
</gene>
<feature type="transmembrane region" description="Helical" evidence="1">
    <location>
        <begin position="58"/>
        <end position="84"/>
    </location>
</feature>
<keyword evidence="1" id="KW-0472">Membrane</keyword>
<comment type="caution">
    <text evidence="2">The sequence shown here is derived from an EMBL/GenBank/DDBJ whole genome shotgun (WGS) entry which is preliminary data.</text>
</comment>
<feature type="transmembrane region" description="Helical" evidence="1">
    <location>
        <begin position="30"/>
        <end position="51"/>
    </location>
</feature>